<keyword evidence="1" id="KW-1133">Transmembrane helix</keyword>
<feature type="transmembrane region" description="Helical" evidence="1">
    <location>
        <begin position="55"/>
        <end position="79"/>
    </location>
</feature>
<feature type="transmembrane region" description="Helical" evidence="1">
    <location>
        <begin position="23"/>
        <end position="43"/>
    </location>
</feature>
<accession>A0A4Q8AFE1</accession>
<keyword evidence="1" id="KW-0812">Transmembrane</keyword>
<evidence type="ECO:0000256" key="1">
    <source>
        <dbReference type="SAM" id="Phobius"/>
    </source>
</evidence>
<dbReference type="RefSeq" id="WP_102159076.1">
    <property type="nucleotide sequence ID" value="NZ_PGGT01000031.1"/>
</dbReference>
<reference evidence="2 3" key="1">
    <citation type="submission" date="2019-02" db="EMBL/GenBank/DDBJ databases">
        <title>Sequencing the genomes of 1000 actinobacteria strains.</title>
        <authorList>
            <person name="Klenk H.-P."/>
        </authorList>
    </citation>
    <scope>NUCLEOTIDE SEQUENCE [LARGE SCALE GENOMIC DNA]</scope>
    <source>
        <strain evidence="2 3">DSM 17364</strain>
    </source>
</reference>
<dbReference type="AlphaFoldDB" id="A0A4Q8AFE1"/>
<evidence type="ECO:0000313" key="2">
    <source>
        <dbReference type="EMBL" id="RZU62393.1"/>
    </source>
</evidence>
<name>A0A4Q8AFE1_9MICC</name>
<dbReference type="EMBL" id="SHLA01000001">
    <property type="protein sequence ID" value="RZU62393.1"/>
    <property type="molecule type" value="Genomic_DNA"/>
</dbReference>
<keyword evidence="3" id="KW-1185">Reference proteome</keyword>
<protein>
    <submittedName>
        <fullName evidence="2">Uncharacterized protein</fullName>
    </submittedName>
</protein>
<comment type="caution">
    <text evidence="2">The sequence shown here is derived from an EMBL/GenBank/DDBJ whole genome shotgun (WGS) entry which is preliminary data.</text>
</comment>
<proteinExistence type="predicted"/>
<sequence length="106" mass="11434">MDSHENENRPASIDVEVRRSPKFWPFIGTGAAVGIVLALVSAYSGEPHVEFTRGAVAGFLMVFFGLVGVFLAALAYLLVDKVLLKKAKTVRAEEISDDDANRGPEA</sequence>
<organism evidence="2 3">
    <name type="scientific">Zhihengliuella halotolerans</name>
    <dbReference type="NCBI Taxonomy" id="370736"/>
    <lineage>
        <taxon>Bacteria</taxon>
        <taxon>Bacillati</taxon>
        <taxon>Actinomycetota</taxon>
        <taxon>Actinomycetes</taxon>
        <taxon>Micrococcales</taxon>
        <taxon>Micrococcaceae</taxon>
        <taxon>Zhihengliuella</taxon>
    </lineage>
</organism>
<gene>
    <name evidence="2" type="ORF">EV380_1986</name>
</gene>
<dbReference type="OrthoDB" id="5125407at2"/>
<keyword evidence="1" id="KW-0472">Membrane</keyword>
<evidence type="ECO:0000313" key="3">
    <source>
        <dbReference type="Proteomes" id="UP000292685"/>
    </source>
</evidence>
<dbReference type="Proteomes" id="UP000292685">
    <property type="component" value="Unassembled WGS sequence"/>
</dbReference>